<feature type="signal peptide" evidence="1">
    <location>
        <begin position="1"/>
        <end position="23"/>
    </location>
</feature>
<keyword evidence="4" id="KW-1185">Reference proteome</keyword>
<name>A0A444HB58_9FLAO</name>
<evidence type="ECO:0000313" key="4">
    <source>
        <dbReference type="Proteomes" id="UP000287527"/>
    </source>
</evidence>
<keyword evidence="1" id="KW-0732">Signal</keyword>
<dbReference type="InterPro" id="IPR002931">
    <property type="entry name" value="Transglutaminase-like"/>
</dbReference>
<protein>
    <recommendedName>
        <fullName evidence="2">Transglutaminase-like domain-containing protein</fullName>
    </recommendedName>
</protein>
<dbReference type="Gene3D" id="3.10.620.30">
    <property type="match status" value="1"/>
</dbReference>
<evidence type="ECO:0000259" key="2">
    <source>
        <dbReference type="SMART" id="SM00460"/>
    </source>
</evidence>
<feature type="chain" id="PRO_5019392523" description="Transglutaminase-like domain-containing protein" evidence="1">
    <location>
        <begin position="24"/>
        <end position="326"/>
    </location>
</feature>
<evidence type="ECO:0000313" key="3">
    <source>
        <dbReference type="EMBL" id="RWX00494.1"/>
    </source>
</evidence>
<accession>A0A444HB58</accession>
<proteinExistence type="predicted"/>
<comment type="caution">
    <text evidence="3">The sequence shown here is derived from an EMBL/GenBank/DDBJ whole genome shotgun (WGS) entry which is preliminary data.</text>
</comment>
<organism evidence="3 4">
    <name type="scientific">Flavobacterium cerinum</name>
    <dbReference type="NCBI Taxonomy" id="2502784"/>
    <lineage>
        <taxon>Bacteria</taxon>
        <taxon>Pseudomonadati</taxon>
        <taxon>Bacteroidota</taxon>
        <taxon>Flavobacteriia</taxon>
        <taxon>Flavobacteriales</taxon>
        <taxon>Flavobacteriaceae</taxon>
        <taxon>Flavobacterium</taxon>
    </lineage>
</organism>
<dbReference type="PANTHER" id="PTHR46333">
    <property type="entry name" value="CYTOKINESIS PROTEIN 3"/>
    <property type="match status" value="1"/>
</dbReference>
<dbReference type="InterPro" id="IPR052557">
    <property type="entry name" value="CAP/Cytokinesis_protein"/>
</dbReference>
<evidence type="ECO:0000256" key="1">
    <source>
        <dbReference type="SAM" id="SignalP"/>
    </source>
</evidence>
<dbReference type="SUPFAM" id="SSF54001">
    <property type="entry name" value="Cysteine proteinases"/>
    <property type="match status" value="1"/>
</dbReference>
<reference evidence="3 4" key="1">
    <citation type="submission" date="2019-01" db="EMBL/GenBank/DDBJ databases">
        <title>Flavobacterium sp. nov.,isolated from freshwater.</title>
        <authorList>
            <person name="Zhang R."/>
            <person name="Du Z.-J."/>
        </authorList>
    </citation>
    <scope>NUCLEOTIDE SEQUENCE [LARGE SCALE GENOMIC DNA]</scope>
    <source>
        <strain evidence="3 4">1E403</strain>
    </source>
</reference>
<dbReference type="InterPro" id="IPR038765">
    <property type="entry name" value="Papain-like_cys_pep_sf"/>
</dbReference>
<sequence length="326" mass="36887">MKNISHTISILLLFMSFTISVNAQDYTKVDAMVKNYPKTFSSPDKFAEQVGKDFKRDDEKARAIFTWIAVNIKYDLPAYGVNERPAAFSFRTQEEKEAKQKKFKEDLAAKTLKSKKGVCQGYATLFAVVAEKVGLESEIVPGTSKSHPMHIGKGPGANDHAWNLVKINNEWKLVDATWGAGTVTGAKPEFVFKFNDKYFFTDPDVFFLNHFPDDKKWLLTQKTEQDFANLPLYYGTYLMDGYEFLSPKKGTIQVSKPVSVAFNVRNIKPGDKVHYAFSKDKVFKEAELKQNGDTTEFIVPVDGKSNGTLTIYINQRSVVTYKINTT</sequence>
<gene>
    <name evidence="3" type="ORF">EPI11_09470</name>
</gene>
<dbReference type="Proteomes" id="UP000287527">
    <property type="component" value="Unassembled WGS sequence"/>
</dbReference>
<dbReference type="Pfam" id="PF01841">
    <property type="entry name" value="Transglut_core"/>
    <property type="match status" value="1"/>
</dbReference>
<dbReference type="EMBL" id="SBII01000005">
    <property type="protein sequence ID" value="RWX00494.1"/>
    <property type="molecule type" value="Genomic_DNA"/>
</dbReference>
<dbReference type="PANTHER" id="PTHR46333:SF2">
    <property type="entry name" value="CYTOKINESIS PROTEIN 3"/>
    <property type="match status" value="1"/>
</dbReference>
<dbReference type="OrthoDB" id="9788327at2"/>
<dbReference type="SMART" id="SM00460">
    <property type="entry name" value="TGc"/>
    <property type="match status" value="1"/>
</dbReference>
<dbReference type="GO" id="GO:0005737">
    <property type="term" value="C:cytoplasm"/>
    <property type="evidence" value="ECO:0007669"/>
    <property type="project" value="TreeGrafter"/>
</dbReference>
<dbReference type="AlphaFoldDB" id="A0A444HB58"/>
<dbReference type="RefSeq" id="WP_128389723.1">
    <property type="nucleotide sequence ID" value="NZ_SBII01000005.1"/>
</dbReference>
<feature type="domain" description="Transglutaminase-like" evidence="2">
    <location>
        <begin position="111"/>
        <end position="178"/>
    </location>
</feature>